<feature type="repeat" description="ANK" evidence="3">
    <location>
        <begin position="292"/>
        <end position="324"/>
    </location>
</feature>
<dbReference type="STRING" id="2880.D8LQL7"/>
<dbReference type="InterPro" id="IPR002110">
    <property type="entry name" value="Ankyrin_rpt"/>
</dbReference>
<name>D8LQL7_ECTSI</name>
<dbReference type="SMART" id="SM00248">
    <property type="entry name" value="ANK"/>
    <property type="match status" value="8"/>
</dbReference>
<dbReference type="InterPro" id="IPR036770">
    <property type="entry name" value="Ankyrin_rpt-contain_sf"/>
</dbReference>
<evidence type="ECO:0000256" key="1">
    <source>
        <dbReference type="ARBA" id="ARBA00022737"/>
    </source>
</evidence>
<feature type="repeat" description="ANK" evidence="3">
    <location>
        <begin position="149"/>
        <end position="175"/>
    </location>
</feature>
<evidence type="ECO:0000313" key="5">
    <source>
        <dbReference type="Proteomes" id="UP000002630"/>
    </source>
</evidence>
<dbReference type="InParanoid" id="D8LQL7"/>
<dbReference type="OrthoDB" id="188462at2759"/>
<keyword evidence="2 3" id="KW-0040">ANK repeat</keyword>
<reference evidence="4 5" key="1">
    <citation type="journal article" date="2010" name="Nature">
        <title>The Ectocarpus genome and the independent evolution of multicellularity in brown algae.</title>
        <authorList>
            <person name="Cock J.M."/>
            <person name="Sterck L."/>
            <person name="Rouze P."/>
            <person name="Scornet D."/>
            <person name="Allen A.E."/>
            <person name="Amoutzias G."/>
            <person name="Anthouard V."/>
            <person name="Artiguenave F."/>
            <person name="Aury J.M."/>
            <person name="Badger J.H."/>
            <person name="Beszteri B."/>
            <person name="Billiau K."/>
            <person name="Bonnet E."/>
            <person name="Bothwell J.H."/>
            <person name="Bowler C."/>
            <person name="Boyen C."/>
            <person name="Brownlee C."/>
            <person name="Carrano C.J."/>
            <person name="Charrier B."/>
            <person name="Cho G.Y."/>
            <person name="Coelho S.M."/>
            <person name="Collen J."/>
            <person name="Corre E."/>
            <person name="Da Silva C."/>
            <person name="Delage L."/>
            <person name="Delaroque N."/>
            <person name="Dittami S.M."/>
            <person name="Doulbeau S."/>
            <person name="Elias M."/>
            <person name="Farnham G."/>
            <person name="Gachon C.M."/>
            <person name="Gschloessl B."/>
            <person name="Heesch S."/>
            <person name="Jabbari K."/>
            <person name="Jubin C."/>
            <person name="Kawai H."/>
            <person name="Kimura K."/>
            <person name="Kloareg B."/>
            <person name="Kupper F.C."/>
            <person name="Lang D."/>
            <person name="Le Bail A."/>
            <person name="Leblanc C."/>
            <person name="Lerouge P."/>
            <person name="Lohr M."/>
            <person name="Lopez P.J."/>
            <person name="Martens C."/>
            <person name="Maumus F."/>
            <person name="Michel G."/>
            <person name="Miranda-Saavedra D."/>
            <person name="Morales J."/>
            <person name="Moreau H."/>
            <person name="Motomura T."/>
            <person name="Nagasato C."/>
            <person name="Napoli C.A."/>
            <person name="Nelson D.R."/>
            <person name="Nyvall-Collen P."/>
            <person name="Peters A.F."/>
            <person name="Pommier C."/>
            <person name="Potin P."/>
            <person name="Poulain J."/>
            <person name="Quesneville H."/>
            <person name="Read B."/>
            <person name="Rensing S.A."/>
            <person name="Ritter A."/>
            <person name="Rousvoal S."/>
            <person name="Samanta M."/>
            <person name="Samson G."/>
            <person name="Schroeder D.C."/>
            <person name="Segurens B."/>
            <person name="Strittmatter M."/>
            <person name="Tonon T."/>
            <person name="Tregear J.W."/>
            <person name="Valentin K."/>
            <person name="von Dassow P."/>
            <person name="Yamagishi T."/>
            <person name="Van de Peer Y."/>
            <person name="Wincker P."/>
        </authorList>
    </citation>
    <scope>NUCLEOTIDE SEQUENCE [LARGE SCALE GENOMIC DNA]</scope>
    <source>
        <strain evidence="5">Ec32 / CCAP1310/4</strain>
    </source>
</reference>
<dbReference type="EMBL" id="FN648818">
    <property type="protein sequence ID" value="CBN78781.1"/>
    <property type="molecule type" value="Genomic_DNA"/>
</dbReference>
<proteinExistence type="predicted"/>
<accession>D8LQL7</accession>
<gene>
    <name evidence="4" type="ORF">Esi_0006_0186</name>
</gene>
<dbReference type="PROSITE" id="PS50088">
    <property type="entry name" value="ANK_REPEAT"/>
    <property type="match status" value="4"/>
</dbReference>
<sequence>MPASNREEEDRARLDGFEIEIFELVQREATAEQWKEWLRAPLEHAAAEGNLDLFTRLMDAGANGKAGWALMIAGADPNLRDGRKRSPLHLAAEAGHHRVIGSLLLNKADVDATTASRQTPLHLADSEGHTLCVCELLLGGADKDMVDGCGETALCKAAENNHVEAVEKLLAAGANHRVHPGNDFSPCTNAARRGHADVLQALLDKDSSELDATNDFGRAALHYAASFDGPVGNNGDAILVLLGAGADVNVKATTAVCCFTPLHVAVSHWKASNGTICALLEGGGHVNARTQHNNTPLHTAYECASVSVVELLLRWGADEKLANNDGDTPADVVGVLEQNDLDDEERGGHCNMSMVKMVARELAQIQVCQG</sequence>
<dbReference type="GO" id="GO:0005737">
    <property type="term" value="C:cytoplasm"/>
    <property type="evidence" value="ECO:0007669"/>
    <property type="project" value="TreeGrafter"/>
</dbReference>
<dbReference type="Gene3D" id="1.25.40.20">
    <property type="entry name" value="Ankyrin repeat-containing domain"/>
    <property type="match status" value="3"/>
</dbReference>
<dbReference type="Pfam" id="PF12796">
    <property type="entry name" value="Ank_2"/>
    <property type="match status" value="2"/>
</dbReference>
<feature type="repeat" description="ANK" evidence="3">
    <location>
        <begin position="116"/>
        <end position="148"/>
    </location>
</feature>
<protein>
    <submittedName>
        <fullName evidence="4">Pfs, NACHT and Ankyrin domain protein</fullName>
    </submittedName>
</protein>
<dbReference type="EMBL" id="FN649729">
    <property type="protein sequence ID" value="CBN78781.1"/>
    <property type="molecule type" value="Genomic_DNA"/>
</dbReference>
<evidence type="ECO:0000313" key="4">
    <source>
        <dbReference type="EMBL" id="CBN78781.1"/>
    </source>
</evidence>
<organism evidence="4 5">
    <name type="scientific">Ectocarpus siliculosus</name>
    <name type="common">Brown alga</name>
    <name type="synonym">Conferva siliculosa</name>
    <dbReference type="NCBI Taxonomy" id="2880"/>
    <lineage>
        <taxon>Eukaryota</taxon>
        <taxon>Sar</taxon>
        <taxon>Stramenopiles</taxon>
        <taxon>Ochrophyta</taxon>
        <taxon>PX clade</taxon>
        <taxon>Phaeophyceae</taxon>
        <taxon>Ectocarpales</taxon>
        <taxon>Ectocarpaceae</taxon>
        <taxon>Ectocarpus</taxon>
    </lineage>
</organism>
<dbReference type="Proteomes" id="UP000002630">
    <property type="component" value="Linkage Group LG04"/>
</dbReference>
<evidence type="ECO:0000256" key="3">
    <source>
        <dbReference type="PROSITE-ProRule" id="PRU00023"/>
    </source>
</evidence>
<dbReference type="PANTHER" id="PTHR24198">
    <property type="entry name" value="ANKYRIN REPEAT AND PROTEIN KINASE DOMAIN-CONTAINING PROTEIN"/>
    <property type="match status" value="1"/>
</dbReference>
<keyword evidence="1" id="KW-0677">Repeat</keyword>
<keyword evidence="5" id="KW-1185">Reference proteome</keyword>
<dbReference type="PANTHER" id="PTHR24198:SF194">
    <property type="entry name" value="INVERSIN-A"/>
    <property type="match status" value="1"/>
</dbReference>
<dbReference type="eggNOG" id="KOG4177">
    <property type="taxonomic scope" value="Eukaryota"/>
</dbReference>
<evidence type="ECO:0000256" key="2">
    <source>
        <dbReference type="ARBA" id="ARBA00023043"/>
    </source>
</evidence>
<dbReference type="PRINTS" id="PR01415">
    <property type="entry name" value="ANKYRIN"/>
</dbReference>
<dbReference type="Pfam" id="PF13857">
    <property type="entry name" value="Ank_5"/>
    <property type="match status" value="1"/>
</dbReference>
<dbReference type="PROSITE" id="PS50297">
    <property type="entry name" value="ANK_REP_REGION"/>
    <property type="match status" value="4"/>
</dbReference>
<feature type="repeat" description="ANK" evidence="3">
    <location>
        <begin position="83"/>
        <end position="115"/>
    </location>
</feature>
<dbReference type="AlphaFoldDB" id="D8LQL7"/>
<dbReference type="SUPFAM" id="SSF48403">
    <property type="entry name" value="Ankyrin repeat"/>
    <property type="match status" value="1"/>
</dbReference>